<accession>A0AA88NN13</accession>
<evidence type="ECO:0000313" key="2">
    <source>
        <dbReference type="Proteomes" id="UP001187415"/>
    </source>
</evidence>
<evidence type="ECO:0000313" key="1">
    <source>
        <dbReference type="EMBL" id="KAK2863181.1"/>
    </source>
</evidence>
<sequence length="76" mass="8762">MELMRTPVEFNTRIWLTLELQLRARQAAVCQQGCWSAKSHSTPLPHPPSSPYSHTLVWCCRRNDCICSSELQQHVP</sequence>
<proteinExistence type="predicted"/>
<dbReference type="EMBL" id="JAUPFM010000001">
    <property type="protein sequence ID" value="KAK2863181.1"/>
    <property type="molecule type" value="Genomic_DNA"/>
</dbReference>
<name>A0AA88NN13_CHASR</name>
<reference evidence="1" key="1">
    <citation type="submission" date="2023-07" db="EMBL/GenBank/DDBJ databases">
        <title>Chromosome-level Genome Assembly of Striped Snakehead (Channa striata).</title>
        <authorList>
            <person name="Liu H."/>
        </authorList>
    </citation>
    <scope>NUCLEOTIDE SEQUENCE</scope>
    <source>
        <strain evidence="1">Gz</strain>
        <tissue evidence="1">Muscle</tissue>
    </source>
</reference>
<keyword evidence="2" id="KW-1185">Reference proteome</keyword>
<protein>
    <submittedName>
        <fullName evidence="1">Uncharacterized protein</fullName>
    </submittedName>
</protein>
<organism evidence="1 2">
    <name type="scientific">Channa striata</name>
    <name type="common">Snakehead murrel</name>
    <name type="synonym">Ophicephalus striatus</name>
    <dbReference type="NCBI Taxonomy" id="64152"/>
    <lineage>
        <taxon>Eukaryota</taxon>
        <taxon>Metazoa</taxon>
        <taxon>Chordata</taxon>
        <taxon>Craniata</taxon>
        <taxon>Vertebrata</taxon>
        <taxon>Euteleostomi</taxon>
        <taxon>Actinopterygii</taxon>
        <taxon>Neopterygii</taxon>
        <taxon>Teleostei</taxon>
        <taxon>Neoteleostei</taxon>
        <taxon>Acanthomorphata</taxon>
        <taxon>Anabantaria</taxon>
        <taxon>Anabantiformes</taxon>
        <taxon>Channoidei</taxon>
        <taxon>Channidae</taxon>
        <taxon>Channa</taxon>
    </lineage>
</organism>
<gene>
    <name evidence="1" type="ORF">Q5P01_002714</name>
</gene>
<dbReference type="AlphaFoldDB" id="A0AA88NN13"/>
<dbReference type="Proteomes" id="UP001187415">
    <property type="component" value="Unassembled WGS sequence"/>
</dbReference>
<comment type="caution">
    <text evidence="1">The sequence shown here is derived from an EMBL/GenBank/DDBJ whole genome shotgun (WGS) entry which is preliminary data.</text>
</comment>